<protein>
    <recommendedName>
        <fullName evidence="2">HTH cro/C1-type domain-containing protein</fullName>
    </recommendedName>
</protein>
<dbReference type="InterPro" id="IPR010982">
    <property type="entry name" value="Lambda_DNA-bd_dom_sf"/>
</dbReference>
<dbReference type="Pfam" id="PF01381">
    <property type="entry name" value="HTH_3"/>
    <property type="match status" value="1"/>
</dbReference>
<evidence type="ECO:0000313" key="3">
    <source>
        <dbReference type="EMBL" id="GGD01512.1"/>
    </source>
</evidence>
<keyword evidence="1" id="KW-0812">Transmembrane</keyword>
<dbReference type="EMBL" id="BMKI01000012">
    <property type="protein sequence ID" value="GGD01512.1"/>
    <property type="molecule type" value="Genomic_DNA"/>
</dbReference>
<reference evidence="4" key="1">
    <citation type="journal article" date="2019" name="Int. J. Syst. Evol. Microbiol.">
        <title>The Global Catalogue of Microorganisms (GCM) 10K type strain sequencing project: providing services to taxonomists for standard genome sequencing and annotation.</title>
        <authorList>
            <consortium name="The Broad Institute Genomics Platform"/>
            <consortium name="The Broad Institute Genome Sequencing Center for Infectious Disease"/>
            <person name="Wu L."/>
            <person name="Ma J."/>
        </authorList>
    </citation>
    <scope>NUCLEOTIDE SEQUENCE [LARGE SCALE GENOMIC DNA]</scope>
    <source>
        <strain evidence="4">CGMCC 1.15942</strain>
    </source>
</reference>
<organism evidence="3 4">
    <name type="scientific">Enterococcus wangshanyuanii</name>
    <dbReference type="NCBI Taxonomy" id="2005703"/>
    <lineage>
        <taxon>Bacteria</taxon>
        <taxon>Bacillati</taxon>
        <taxon>Bacillota</taxon>
        <taxon>Bacilli</taxon>
        <taxon>Lactobacillales</taxon>
        <taxon>Enterococcaceae</taxon>
        <taxon>Enterococcus</taxon>
    </lineage>
</organism>
<dbReference type="CDD" id="cd00093">
    <property type="entry name" value="HTH_XRE"/>
    <property type="match status" value="1"/>
</dbReference>
<dbReference type="RefSeq" id="WP_157894328.1">
    <property type="nucleotide sequence ID" value="NZ_BMKI01000012.1"/>
</dbReference>
<name>A0ABQ1PR27_9ENTE</name>
<gene>
    <name evidence="3" type="ORF">GCM10011573_33880</name>
</gene>
<dbReference type="SUPFAM" id="SSF48452">
    <property type="entry name" value="TPR-like"/>
    <property type="match status" value="1"/>
</dbReference>
<feature type="transmembrane region" description="Helical" evidence="1">
    <location>
        <begin position="109"/>
        <end position="126"/>
    </location>
</feature>
<dbReference type="Gene3D" id="1.10.260.40">
    <property type="entry name" value="lambda repressor-like DNA-binding domains"/>
    <property type="match status" value="1"/>
</dbReference>
<sequence>MFNSKIIRDIRKEFRISQVDLYKDILSRSSYYKLEKGEKDITIGELSLICERLRMRPSELLYRTDFTRLESLPYWENKINLPNLTQDRELFFKQFNIYKKTRFDSIGDYSLYLGLLVLGILSGLITDYMPSKKHLRSLEKMYSNRKIFFAIDYEVLGNLTFFLPQIDINFMTSKMFPITQSEGEVYDLCAQNALKNLISSSIHEKKYDQWKVYNEYFDNLRSIEHFNISTTVNLEVVYLEHLKEFYETRDINAFLEASKIANLFLKLGYKQIHKLLVEEISKIAINENFQIPKEIAVYTQAYSIN</sequence>
<evidence type="ECO:0000256" key="1">
    <source>
        <dbReference type="SAM" id="Phobius"/>
    </source>
</evidence>
<dbReference type="SUPFAM" id="SSF47413">
    <property type="entry name" value="lambda repressor-like DNA-binding domains"/>
    <property type="match status" value="1"/>
</dbReference>
<proteinExistence type="predicted"/>
<dbReference type="Pfam" id="PF22459">
    <property type="entry name" value="PrgX_C_TPR"/>
    <property type="match status" value="1"/>
</dbReference>
<dbReference type="Proteomes" id="UP000630615">
    <property type="component" value="Unassembled WGS sequence"/>
</dbReference>
<feature type="domain" description="HTH cro/C1-type" evidence="2">
    <location>
        <begin position="7"/>
        <end position="60"/>
    </location>
</feature>
<keyword evidence="4" id="KW-1185">Reference proteome</keyword>
<keyword evidence="1" id="KW-0472">Membrane</keyword>
<dbReference type="InterPro" id="IPR011990">
    <property type="entry name" value="TPR-like_helical_dom_sf"/>
</dbReference>
<accession>A0ABQ1PR27</accession>
<keyword evidence="1" id="KW-1133">Transmembrane helix</keyword>
<dbReference type="InterPro" id="IPR055234">
    <property type="entry name" value="PrgX-like_TPR"/>
</dbReference>
<evidence type="ECO:0000259" key="2">
    <source>
        <dbReference type="PROSITE" id="PS50943"/>
    </source>
</evidence>
<dbReference type="SMART" id="SM00530">
    <property type="entry name" value="HTH_XRE"/>
    <property type="match status" value="1"/>
</dbReference>
<comment type="caution">
    <text evidence="3">The sequence shown here is derived from an EMBL/GenBank/DDBJ whole genome shotgun (WGS) entry which is preliminary data.</text>
</comment>
<evidence type="ECO:0000313" key="4">
    <source>
        <dbReference type="Proteomes" id="UP000630615"/>
    </source>
</evidence>
<dbReference type="Gene3D" id="1.25.40.400">
    <property type="match status" value="1"/>
</dbReference>
<dbReference type="PROSITE" id="PS50943">
    <property type="entry name" value="HTH_CROC1"/>
    <property type="match status" value="1"/>
</dbReference>
<dbReference type="InterPro" id="IPR001387">
    <property type="entry name" value="Cro/C1-type_HTH"/>
</dbReference>